<accession>A0A2G5VCA0</accession>
<dbReference type="InterPro" id="IPR021942">
    <property type="entry name" value="DUF3557"/>
</dbReference>
<dbReference type="AlphaFoldDB" id="A0A2G5VCA0"/>
<keyword evidence="1" id="KW-0812">Transmembrane</keyword>
<reference evidence="3" key="1">
    <citation type="submission" date="2017-10" db="EMBL/GenBank/DDBJ databases">
        <title>Rapid genome shrinkage in a self-fertile nematode reveals novel sperm competition proteins.</title>
        <authorList>
            <person name="Yin D."/>
            <person name="Schwarz E.M."/>
            <person name="Thomas C.G."/>
            <person name="Felde R.L."/>
            <person name="Korf I.F."/>
            <person name="Cutter A.D."/>
            <person name="Schartner C.M."/>
            <person name="Ralston E.J."/>
            <person name="Meyer B.J."/>
            <person name="Haag E.S."/>
        </authorList>
    </citation>
    <scope>NUCLEOTIDE SEQUENCE [LARGE SCALE GENOMIC DNA]</scope>
    <source>
        <strain evidence="3">JU1422</strain>
    </source>
</reference>
<dbReference type="OrthoDB" id="5889481at2759"/>
<gene>
    <name evidence="2" type="primary">Cnig_chr_II.g8001</name>
    <name evidence="2" type="ORF">B9Z55_008001</name>
</gene>
<organism evidence="2 3">
    <name type="scientific">Caenorhabditis nigoni</name>
    <dbReference type="NCBI Taxonomy" id="1611254"/>
    <lineage>
        <taxon>Eukaryota</taxon>
        <taxon>Metazoa</taxon>
        <taxon>Ecdysozoa</taxon>
        <taxon>Nematoda</taxon>
        <taxon>Chromadorea</taxon>
        <taxon>Rhabditida</taxon>
        <taxon>Rhabditina</taxon>
        <taxon>Rhabditomorpha</taxon>
        <taxon>Rhabditoidea</taxon>
        <taxon>Rhabditidae</taxon>
        <taxon>Peloderinae</taxon>
        <taxon>Caenorhabditis</taxon>
    </lineage>
</organism>
<comment type="caution">
    <text evidence="2">The sequence shown here is derived from an EMBL/GenBank/DDBJ whole genome shotgun (WGS) entry which is preliminary data.</text>
</comment>
<keyword evidence="1" id="KW-1133">Transmembrane helix</keyword>
<proteinExistence type="predicted"/>
<protein>
    <submittedName>
        <fullName evidence="2">Uncharacterized protein</fullName>
    </submittedName>
</protein>
<evidence type="ECO:0000313" key="2">
    <source>
        <dbReference type="EMBL" id="PIC49370.1"/>
    </source>
</evidence>
<dbReference type="Pfam" id="PF12078">
    <property type="entry name" value="DUF3557"/>
    <property type="match status" value="1"/>
</dbReference>
<evidence type="ECO:0000256" key="1">
    <source>
        <dbReference type="SAM" id="Phobius"/>
    </source>
</evidence>
<dbReference type="EMBL" id="PDUG01000002">
    <property type="protein sequence ID" value="PIC49370.1"/>
    <property type="molecule type" value="Genomic_DNA"/>
</dbReference>
<keyword evidence="3" id="KW-1185">Reference proteome</keyword>
<sequence length="415" mass="49106">MDPPEVPKMLTKRSSICVLGYLSFERRLYIVSQIPAIRKVEKSSPLHLDAFLIGFNGIRLNEHKYYSSDETIELQKKLAKNPYNINSLGPPAFDTNPIHGKFQKVIDDLIGHRPMIFTKKLELYDLSLWKQRDSKPYRLPVDLKIQAEMLDARWCYYNYGDLNRISKILGPKPLKEVLLQLDNYHIFQHPVVRNSEKLVLYCNNVRFDAQRINHRNIHLDGNYRFMDYLNEWIRNQNEVGMEFSGDVGFHRKAHLEFMWKEKPLKEMMYWKKCESGGRRVKADERFPNTLYSISLPRTNNPNTELQYSLLRNPRGYEFDKYPFQIHVKIQPSGTAIPERFDSMYLESKIWETQKQIRTFCINSCNWALNLPRRLQSALYQFYPWILFVLVSGILGYFLISWILAGLCGRKCLPFL</sequence>
<dbReference type="Proteomes" id="UP000230233">
    <property type="component" value="Chromosome II"/>
</dbReference>
<dbReference type="PANTHER" id="PTHR31379:SF1">
    <property type="entry name" value="F-BOX C PROTEIN-RELATED"/>
    <property type="match status" value="1"/>
</dbReference>
<evidence type="ECO:0000313" key="3">
    <source>
        <dbReference type="Proteomes" id="UP000230233"/>
    </source>
</evidence>
<dbReference type="PANTHER" id="PTHR31379">
    <property type="entry name" value="F-BOX C PROTEIN-RELATED-RELATED"/>
    <property type="match status" value="1"/>
</dbReference>
<keyword evidence="1" id="KW-0472">Membrane</keyword>
<name>A0A2G5VCA0_9PELO</name>
<feature type="transmembrane region" description="Helical" evidence="1">
    <location>
        <begin position="381"/>
        <end position="406"/>
    </location>
</feature>